<evidence type="ECO:0000256" key="1">
    <source>
        <dbReference type="SAM" id="Phobius"/>
    </source>
</evidence>
<comment type="caution">
    <text evidence="2">The sequence shown here is derived from an EMBL/GenBank/DDBJ whole genome shotgun (WGS) entry which is preliminary data.</text>
</comment>
<dbReference type="RefSeq" id="WP_194112536.1">
    <property type="nucleotide sequence ID" value="NZ_JADFFL010000006.1"/>
</dbReference>
<keyword evidence="1" id="KW-0812">Transmembrane</keyword>
<protein>
    <submittedName>
        <fullName evidence="2">SdpI family protein</fullName>
    </submittedName>
</protein>
<name>A0A929KZG0_9SPHI</name>
<dbReference type="AlphaFoldDB" id="A0A929KZG0"/>
<keyword evidence="1" id="KW-1133">Transmembrane helix</keyword>
<evidence type="ECO:0000313" key="3">
    <source>
        <dbReference type="Proteomes" id="UP000622475"/>
    </source>
</evidence>
<dbReference type="EMBL" id="JADFFL010000006">
    <property type="protein sequence ID" value="MBE9663298.1"/>
    <property type="molecule type" value="Genomic_DNA"/>
</dbReference>
<dbReference type="Proteomes" id="UP000622475">
    <property type="component" value="Unassembled WGS sequence"/>
</dbReference>
<feature type="transmembrane region" description="Helical" evidence="1">
    <location>
        <begin position="6"/>
        <end position="26"/>
    </location>
</feature>
<gene>
    <name evidence="2" type="ORF">IRJ16_15525</name>
</gene>
<keyword evidence="3" id="KW-1185">Reference proteome</keyword>
<keyword evidence="1" id="KW-0472">Membrane</keyword>
<accession>A0A929KZG0</accession>
<organism evidence="2 3">
    <name type="scientific">Mucilaginibacter myungsuensis</name>
    <dbReference type="NCBI Taxonomy" id="649104"/>
    <lineage>
        <taxon>Bacteria</taxon>
        <taxon>Pseudomonadati</taxon>
        <taxon>Bacteroidota</taxon>
        <taxon>Sphingobacteriia</taxon>
        <taxon>Sphingobacteriales</taxon>
        <taxon>Sphingobacteriaceae</taxon>
        <taxon>Mucilaginibacter</taxon>
    </lineage>
</organism>
<sequence>MTDKELAGLFVGPHLIGIIFVIAASLQKKWQPKKINSLYGYRTTASMQNQQAWDEANRYSANLMINLGWVLIAIGVITAAGLYFIPTSEEVFAAITLISILGSCFASVAVLLTKTERHLEKTFSDKNNIRNNEHQNI</sequence>
<feature type="transmembrane region" description="Helical" evidence="1">
    <location>
        <begin position="91"/>
        <end position="112"/>
    </location>
</feature>
<dbReference type="Pfam" id="PF13630">
    <property type="entry name" value="SdpI"/>
    <property type="match status" value="1"/>
</dbReference>
<reference evidence="2" key="1">
    <citation type="submission" date="2020-10" db="EMBL/GenBank/DDBJ databases">
        <title>Mucilaginibacter mali sp. nov., isolated from rhizosphere soil of apple orchard.</title>
        <authorList>
            <person name="Lee J.-S."/>
            <person name="Kim H.S."/>
            <person name="Kim J.-S."/>
        </authorList>
    </citation>
    <scope>NUCLEOTIDE SEQUENCE</scope>
    <source>
        <strain evidence="2">KCTC 22746</strain>
    </source>
</reference>
<evidence type="ECO:0000313" key="2">
    <source>
        <dbReference type="EMBL" id="MBE9663298.1"/>
    </source>
</evidence>
<feature type="transmembrane region" description="Helical" evidence="1">
    <location>
        <begin position="63"/>
        <end position="85"/>
    </location>
</feature>
<dbReference type="InterPro" id="IPR025962">
    <property type="entry name" value="SdpI/YhfL"/>
</dbReference>
<proteinExistence type="predicted"/>